<dbReference type="SUPFAM" id="SSF46689">
    <property type="entry name" value="Homeodomain-like"/>
    <property type="match status" value="2"/>
</dbReference>
<dbReference type="AlphaFoldDB" id="A0A4R3I541"/>
<dbReference type="InterPro" id="IPR018060">
    <property type="entry name" value="HTH_AraC"/>
</dbReference>
<feature type="compositionally biased region" description="Polar residues" evidence="5">
    <location>
        <begin position="1"/>
        <end position="12"/>
    </location>
</feature>
<dbReference type="EMBL" id="SLZR01000007">
    <property type="protein sequence ID" value="TCS41073.1"/>
    <property type="molecule type" value="Genomic_DNA"/>
</dbReference>
<organism evidence="7 8">
    <name type="scientific">Reinekea marinisedimentorum</name>
    <dbReference type="NCBI Taxonomy" id="230495"/>
    <lineage>
        <taxon>Bacteria</taxon>
        <taxon>Pseudomonadati</taxon>
        <taxon>Pseudomonadota</taxon>
        <taxon>Gammaproteobacteria</taxon>
        <taxon>Oceanospirillales</taxon>
        <taxon>Saccharospirillaceae</taxon>
        <taxon>Reinekea</taxon>
    </lineage>
</organism>
<keyword evidence="4" id="KW-0804">Transcription</keyword>
<dbReference type="OrthoDB" id="5949386at2"/>
<comment type="caution">
    <text evidence="7">The sequence shown here is derived from an EMBL/GenBank/DDBJ whole genome shotgun (WGS) entry which is preliminary data.</text>
</comment>
<keyword evidence="1" id="KW-0805">Transcription regulation</keyword>
<evidence type="ECO:0000313" key="7">
    <source>
        <dbReference type="EMBL" id="TCS41073.1"/>
    </source>
</evidence>
<dbReference type="PROSITE" id="PS01124">
    <property type="entry name" value="HTH_ARAC_FAMILY_2"/>
    <property type="match status" value="1"/>
</dbReference>
<dbReference type="Proteomes" id="UP000295793">
    <property type="component" value="Unassembled WGS sequence"/>
</dbReference>
<dbReference type="GO" id="GO:0003700">
    <property type="term" value="F:DNA-binding transcription factor activity"/>
    <property type="evidence" value="ECO:0007669"/>
    <property type="project" value="InterPro"/>
</dbReference>
<keyword evidence="8" id="KW-1185">Reference proteome</keyword>
<dbReference type="InterPro" id="IPR009057">
    <property type="entry name" value="Homeodomain-like_sf"/>
</dbReference>
<dbReference type="Gene3D" id="2.60.120.10">
    <property type="entry name" value="Jelly Rolls"/>
    <property type="match status" value="1"/>
</dbReference>
<reference evidence="7 8" key="1">
    <citation type="submission" date="2019-03" db="EMBL/GenBank/DDBJ databases">
        <title>Genomic Encyclopedia of Archaeal and Bacterial Type Strains, Phase II (KMG-II): from individual species to whole genera.</title>
        <authorList>
            <person name="Goeker M."/>
        </authorList>
    </citation>
    <scope>NUCLEOTIDE SEQUENCE [LARGE SCALE GENOMIC DNA]</scope>
    <source>
        <strain evidence="7 8">DSM 15388</strain>
    </source>
</reference>
<name>A0A4R3I541_9GAMM</name>
<dbReference type="PROSITE" id="PS00041">
    <property type="entry name" value="HTH_ARAC_FAMILY_1"/>
    <property type="match status" value="1"/>
</dbReference>
<gene>
    <name evidence="7" type="ORF">BCF53_10787</name>
</gene>
<dbReference type="InterPro" id="IPR011051">
    <property type="entry name" value="RmlC_Cupin_sf"/>
</dbReference>
<evidence type="ECO:0000256" key="2">
    <source>
        <dbReference type="ARBA" id="ARBA00023125"/>
    </source>
</evidence>
<proteinExistence type="predicted"/>
<dbReference type="Gene3D" id="1.10.10.60">
    <property type="entry name" value="Homeodomain-like"/>
    <property type="match status" value="1"/>
</dbReference>
<evidence type="ECO:0000259" key="6">
    <source>
        <dbReference type="PROSITE" id="PS01124"/>
    </source>
</evidence>
<evidence type="ECO:0000256" key="1">
    <source>
        <dbReference type="ARBA" id="ARBA00023015"/>
    </source>
</evidence>
<dbReference type="SMART" id="SM00342">
    <property type="entry name" value="HTH_ARAC"/>
    <property type="match status" value="1"/>
</dbReference>
<dbReference type="InterPro" id="IPR018062">
    <property type="entry name" value="HTH_AraC-typ_CS"/>
</dbReference>
<dbReference type="CDD" id="cd06124">
    <property type="entry name" value="cupin_NimR-like_N"/>
    <property type="match status" value="1"/>
</dbReference>
<dbReference type="RefSeq" id="WP_132701519.1">
    <property type="nucleotide sequence ID" value="NZ_SLZR01000007.1"/>
</dbReference>
<dbReference type="InterPro" id="IPR014710">
    <property type="entry name" value="RmlC-like_jellyroll"/>
</dbReference>
<dbReference type="SUPFAM" id="SSF51182">
    <property type="entry name" value="RmlC-like cupins"/>
    <property type="match status" value="1"/>
</dbReference>
<dbReference type="Pfam" id="PF12833">
    <property type="entry name" value="HTH_18"/>
    <property type="match status" value="1"/>
</dbReference>
<dbReference type="PANTHER" id="PTHR11019:SF199">
    <property type="entry name" value="HTH-TYPE TRANSCRIPTIONAL REGULATOR NIMR"/>
    <property type="match status" value="1"/>
</dbReference>
<dbReference type="GO" id="GO:0043565">
    <property type="term" value="F:sequence-specific DNA binding"/>
    <property type="evidence" value="ECO:0007669"/>
    <property type="project" value="InterPro"/>
</dbReference>
<dbReference type="InterPro" id="IPR003313">
    <property type="entry name" value="AraC-bd"/>
</dbReference>
<evidence type="ECO:0000256" key="4">
    <source>
        <dbReference type="ARBA" id="ARBA00023163"/>
    </source>
</evidence>
<evidence type="ECO:0000256" key="5">
    <source>
        <dbReference type="SAM" id="MobiDB-lite"/>
    </source>
</evidence>
<evidence type="ECO:0000313" key="8">
    <source>
        <dbReference type="Proteomes" id="UP000295793"/>
    </source>
</evidence>
<dbReference type="InterPro" id="IPR020449">
    <property type="entry name" value="Tscrpt_reg_AraC-type_HTH"/>
</dbReference>
<accession>A0A4R3I541</accession>
<feature type="region of interest" description="Disordered" evidence="5">
    <location>
        <begin position="1"/>
        <end position="25"/>
    </location>
</feature>
<feature type="domain" description="HTH araC/xylS-type" evidence="6">
    <location>
        <begin position="168"/>
        <end position="265"/>
    </location>
</feature>
<sequence length="265" mass="29325">MPNDSPETTNTLPREFAHKLDPTQPVLTHSRSMQAETGVEPHAHPRGQLLWAASGVLKVTSDDAVWVVPSSHSVWIPGDVFHQVASETDAQMRNLYIDPSFDVRPDETAITMLKMTPLMQQLVLRLTENASELGKGRSARLGLVAIDEISSLEAFKLYIPAGEDPRLKRLITLIVSNPNLDQPLKALSARVGASVRTIERLFKAEIGMTYRQWRSRLRLMGSLESITKGEAISKIAVESGYKNASSFIAAFKAVFGCTPGDYRQR</sequence>
<keyword evidence="3" id="KW-0010">Activator</keyword>
<protein>
    <submittedName>
        <fullName evidence="7">AraC-like DNA-binding protein</fullName>
    </submittedName>
</protein>
<dbReference type="PANTHER" id="PTHR11019">
    <property type="entry name" value="HTH-TYPE TRANSCRIPTIONAL REGULATOR NIMR"/>
    <property type="match status" value="1"/>
</dbReference>
<dbReference type="Pfam" id="PF02311">
    <property type="entry name" value="AraC_binding"/>
    <property type="match status" value="1"/>
</dbReference>
<evidence type="ECO:0000256" key="3">
    <source>
        <dbReference type="ARBA" id="ARBA00023159"/>
    </source>
</evidence>
<keyword evidence="2 7" id="KW-0238">DNA-binding</keyword>
<dbReference type="PRINTS" id="PR00032">
    <property type="entry name" value="HTHARAC"/>
</dbReference>